<dbReference type="InterPro" id="IPR041195">
    <property type="entry name" value="Rnh202_N"/>
</dbReference>
<gene>
    <name evidence="10" type="primary">rnaseh2b</name>
    <name evidence="10" type="ORF">EVAR_34023_1</name>
</gene>
<dbReference type="FunFam" id="1.10.20.120:FF:000002">
    <property type="entry name" value="Ribonuclease H2 subunit B"/>
    <property type="match status" value="1"/>
</dbReference>
<dbReference type="Proteomes" id="UP000299102">
    <property type="component" value="Unassembled WGS sequence"/>
</dbReference>
<organism evidence="10 11">
    <name type="scientific">Eumeta variegata</name>
    <name type="common">Bagworm moth</name>
    <name type="synonym">Eumeta japonica</name>
    <dbReference type="NCBI Taxonomy" id="151549"/>
    <lineage>
        <taxon>Eukaryota</taxon>
        <taxon>Metazoa</taxon>
        <taxon>Ecdysozoa</taxon>
        <taxon>Arthropoda</taxon>
        <taxon>Hexapoda</taxon>
        <taxon>Insecta</taxon>
        <taxon>Pterygota</taxon>
        <taxon>Neoptera</taxon>
        <taxon>Endopterygota</taxon>
        <taxon>Lepidoptera</taxon>
        <taxon>Glossata</taxon>
        <taxon>Ditrysia</taxon>
        <taxon>Tineoidea</taxon>
        <taxon>Psychidae</taxon>
        <taxon>Oiketicinae</taxon>
        <taxon>Eumeta</taxon>
    </lineage>
</organism>
<comment type="caution">
    <text evidence="10">The sequence shown here is derived from an EMBL/GenBank/DDBJ whole genome shotgun (WGS) entry which is preliminary data.</text>
</comment>
<feature type="domain" description="Ribonuclease H2 subunit B wHTH" evidence="8">
    <location>
        <begin position="99"/>
        <end position="224"/>
    </location>
</feature>
<dbReference type="Pfam" id="PF17745">
    <property type="entry name" value="Ydr279_N"/>
    <property type="match status" value="1"/>
</dbReference>
<dbReference type="STRING" id="151549.A0A4C1VSU4"/>
<protein>
    <recommendedName>
        <fullName evidence="4">Ribonuclease H2 subunit B</fullName>
    </recommendedName>
    <alternativeName>
        <fullName evidence="7">Ribonuclease HI subunit B</fullName>
    </alternativeName>
</protein>
<evidence type="ECO:0000256" key="4">
    <source>
        <dbReference type="ARBA" id="ARBA00019062"/>
    </source>
</evidence>
<evidence type="ECO:0000256" key="1">
    <source>
        <dbReference type="ARBA" id="ARBA00004123"/>
    </source>
</evidence>
<evidence type="ECO:0000259" key="9">
    <source>
        <dbReference type="Pfam" id="PF17745"/>
    </source>
</evidence>
<reference evidence="10 11" key="1">
    <citation type="journal article" date="2019" name="Commun. Biol.">
        <title>The bagworm genome reveals a unique fibroin gene that provides high tensile strength.</title>
        <authorList>
            <person name="Kono N."/>
            <person name="Nakamura H."/>
            <person name="Ohtoshi R."/>
            <person name="Tomita M."/>
            <person name="Numata K."/>
            <person name="Arakawa K."/>
        </authorList>
    </citation>
    <scope>NUCLEOTIDE SEQUENCE [LARGE SCALE GENOMIC DNA]</scope>
</reference>
<keyword evidence="5" id="KW-0539">Nucleus</keyword>
<dbReference type="Pfam" id="PF09468">
    <property type="entry name" value="RNase_H2-Ydr279"/>
    <property type="match status" value="1"/>
</dbReference>
<evidence type="ECO:0000256" key="2">
    <source>
        <dbReference type="ARBA" id="ARBA00009823"/>
    </source>
</evidence>
<evidence type="ECO:0000313" key="10">
    <source>
        <dbReference type="EMBL" id="GBP41590.1"/>
    </source>
</evidence>
<comment type="subunit">
    <text evidence="3">The RNase H2 complex is a heterotrimer composed of the catalytic subunit RNASEH2A and the non-catalytic subunits RNASEH2B and RNASEH2C.</text>
</comment>
<name>A0A4C1VSU4_EUMVA</name>
<evidence type="ECO:0000256" key="6">
    <source>
        <dbReference type="ARBA" id="ARBA00024778"/>
    </source>
</evidence>
<dbReference type="GO" id="GO:0005654">
    <property type="term" value="C:nucleoplasm"/>
    <property type="evidence" value="ECO:0007669"/>
    <property type="project" value="TreeGrafter"/>
</dbReference>
<dbReference type="PANTHER" id="PTHR13383:SF11">
    <property type="entry name" value="RIBONUCLEASE H2 SUBUNIT B"/>
    <property type="match status" value="1"/>
</dbReference>
<proteinExistence type="inferred from homology"/>
<dbReference type="Gene3D" id="1.10.20.120">
    <property type="match status" value="1"/>
</dbReference>
<dbReference type="GO" id="GO:0032299">
    <property type="term" value="C:ribonuclease H2 complex"/>
    <property type="evidence" value="ECO:0007669"/>
    <property type="project" value="InterPro"/>
</dbReference>
<dbReference type="EMBL" id="BGZK01000402">
    <property type="protein sequence ID" value="GBP41590.1"/>
    <property type="molecule type" value="Genomic_DNA"/>
</dbReference>
<comment type="similarity">
    <text evidence="2">Belongs to the RNase H2 subunit B family.</text>
</comment>
<sequence>MFKPHKKSVASPENNRIVKKTENSWILLAKETLFENKSFVIISLPHPATENLVNYCLDEKLKKMYEIVTYDEPYRSWFIGETVKSDGSIQILTPINPLFVILPLLRKECISRAVPLDDLLSEKNFDKIIDYISDIDKIADLKASADVKAYKYNEEKTLNWLESRVRKLAKVLRHKNIHVTTGSMSSTFVSSNINNDDIDEEFYIKYGYELISEYIQDDLMEVLKKRFNFQPTTTETLNKKRKLENTQDTNNSIKKIKPTNNIEEIENVVCTPIVEMIEPKKTTVRAKEKARQKAATGTKNVRHLFATDNKSILFLKDKYSKTHETLQL</sequence>
<dbReference type="InterPro" id="IPR019024">
    <property type="entry name" value="RNase_H2_suB_wHTH"/>
</dbReference>
<evidence type="ECO:0000256" key="3">
    <source>
        <dbReference type="ARBA" id="ARBA00011277"/>
    </source>
</evidence>
<dbReference type="GO" id="GO:0006401">
    <property type="term" value="P:RNA catabolic process"/>
    <property type="evidence" value="ECO:0007669"/>
    <property type="project" value="TreeGrafter"/>
</dbReference>
<evidence type="ECO:0000313" key="11">
    <source>
        <dbReference type="Proteomes" id="UP000299102"/>
    </source>
</evidence>
<evidence type="ECO:0000256" key="7">
    <source>
        <dbReference type="ARBA" id="ARBA00033464"/>
    </source>
</evidence>
<feature type="domain" description="Rnh202 triple barrel" evidence="9">
    <location>
        <begin position="36"/>
        <end position="96"/>
    </location>
</feature>
<dbReference type="OrthoDB" id="29098at2759"/>
<keyword evidence="11" id="KW-1185">Reference proteome</keyword>
<dbReference type="AlphaFoldDB" id="A0A4C1VSU4"/>
<comment type="subcellular location">
    <subcellularLocation>
        <location evidence="1">Nucleus</location>
    </subcellularLocation>
</comment>
<comment type="function">
    <text evidence="6">Non catalytic subunit of RNase H2, an endonuclease that specifically degrades the RNA of RNA:DNA hybrids. Participates in DNA replication, possibly by mediating the removal of lagging-strand Okazaki fragment RNA primers during DNA replication. Mediates the excision of single ribonucleotides from DNA:RNA duplexes.</text>
</comment>
<evidence type="ECO:0000256" key="5">
    <source>
        <dbReference type="ARBA" id="ARBA00023242"/>
    </source>
</evidence>
<accession>A0A4C1VSU4</accession>
<evidence type="ECO:0000259" key="8">
    <source>
        <dbReference type="Pfam" id="PF09468"/>
    </source>
</evidence>
<dbReference type="InterPro" id="IPR040456">
    <property type="entry name" value="RNase_H2_suB"/>
</dbReference>
<dbReference type="Gene3D" id="2.20.25.530">
    <property type="match status" value="1"/>
</dbReference>
<dbReference type="PANTHER" id="PTHR13383">
    <property type="entry name" value="RIBONUCLEASE H2 SUBUNIT B"/>
    <property type="match status" value="1"/>
</dbReference>